<keyword evidence="3" id="KW-1185">Reference proteome</keyword>
<keyword evidence="1" id="KW-0812">Transmembrane</keyword>
<reference evidence="2 3" key="1">
    <citation type="submission" date="2021-05" db="EMBL/GenBank/DDBJ databases">
        <title>Croceibacterium sp. LX-88 genome sequence.</title>
        <authorList>
            <person name="Luo X."/>
        </authorList>
    </citation>
    <scope>NUCLEOTIDE SEQUENCE [LARGE SCALE GENOMIC DNA]</scope>
    <source>
        <strain evidence="2 3">LX-88</strain>
    </source>
</reference>
<evidence type="ECO:0000256" key="1">
    <source>
        <dbReference type="SAM" id="Phobius"/>
    </source>
</evidence>
<feature type="transmembrane region" description="Helical" evidence="1">
    <location>
        <begin position="80"/>
        <end position="100"/>
    </location>
</feature>
<dbReference type="RefSeq" id="WP_214534963.1">
    <property type="nucleotide sequence ID" value="NZ_JAHFVK010000001.1"/>
</dbReference>
<keyword evidence="1" id="KW-0472">Membrane</keyword>
<protein>
    <submittedName>
        <fullName evidence="2">Uncharacterized protein</fullName>
    </submittedName>
</protein>
<gene>
    <name evidence="2" type="ORF">KK137_04825</name>
</gene>
<comment type="caution">
    <text evidence="2">The sequence shown here is derived from an EMBL/GenBank/DDBJ whole genome shotgun (WGS) entry which is preliminary data.</text>
</comment>
<accession>A0ABS5W2D8</accession>
<evidence type="ECO:0000313" key="3">
    <source>
        <dbReference type="Proteomes" id="UP000811255"/>
    </source>
</evidence>
<sequence>MATQHFSRSRALSEGAAEAETLLNRYPEISEQELDTMIRTFTHLPLLDFGLLAADERLGGKLDAFYADHGDKLRPPLSGMVWAIAVPVLIVAIALIYSAVT</sequence>
<keyword evidence="1" id="KW-1133">Transmembrane helix</keyword>
<dbReference type="EMBL" id="JAHFVK010000001">
    <property type="protein sequence ID" value="MBT2133651.1"/>
    <property type="molecule type" value="Genomic_DNA"/>
</dbReference>
<name>A0ABS5W2D8_9SPHN</name>
<evidence type="ECO:0000313" key="2">
    <source>
        <dbReference type="EMBL" id="MBT2133651.1"/>
    </source>
</evidence>
<proteinExistence type="predicted"/>
<organism evidence="2 3">
    <name type="scientific">Croceibacterium selenioxidans</name>
    <dbReference type="NCBI Taxonomy" id="2838833"/>
    <lineage>
        <taxon>Bacteria</taxon>
        <taxon>Pseudomonadati</taxon>
        <taxon>Pseudomonadota</taxon>
        <taxon>Alphaproteobacteria</taxon>
        <taxon>Sphingomonadales</taxon>
        <taxon>Erythrobacteraceae</taxon>
        <taxon>Croceibacterium</taxon>
    </lineage>
</organism>
<dbReference type="Proteomes" id="UP000811255">
    <property type="component" value="Unassembled WGS sequence"/>
</dbReference>